<dbReference type="AlphaFoldDB" id="A0A3R7KPV7"/>
<evidence type="ECO:0000313" key="2">
    <source>
        <dbReference type="EMBL" id="RNF11227.1"/>
    </source>
</evidence>
<feature type="region of interest" description="Disordered" evidence="1">
    <location>
        <begin position="81"/>
        <end position="108"/>
    </location>
</feature>
<sequence length="270" mass="29279">MSREAPPPPTICRAAEDVSPAAVEADSAAALDLRRTNGSTLPLRTSMDDADDTCSATSEEVEDGLLETEQSVASREAVWGSPCIPKNEMGAGHSGFPREDSSSCSVNGERETMQLNKQNLSRMEKELSDGKAALHPELLDDDAFGVKRPTSKERHVSVVSVASEEEEGARGSLITSDVEQFSPYMKPNKSRKSLFDNSVCSIESVCGSVAAPDILSRKNLDRFASQLSAGVRELKPEMLLGDALQELQWELGHRNQRQADKSLCRGGKRD</sequence>
<dbReference type="RefSeq" id="XP_029226344.1">
    <property type="nucleotide sequence ID" value="XM_029373701.1"/>
</dbReference>
<accession>A0A3R7KPV7</accession>
<dbReference type="EMBL" id="MKKU01000465">
    <property type="protein sequence ID" value="RNF11227.1"/>
    <property type="molecule type" value="Genomic_DNA"/>
</dbReference>
<gene>
    <name evidence="2" type="ORF">Tco025E_06833</name>
</gene>
<name>A0A3R7KPV7_9TRYP</name>
<dbReference type="OrthoDB" id="10597479at2759"/>
<keyword evidence="3" id="KW-1185">Reference proteome</keyword>
<organism evidence="2 3">
    <name type="scientific">Trypanosoma conorhini</name>
    <dbReference type="NCBI Taxonomy" id="83891"/>
    <lineage>
        <taxon>Eukaryota</taxon>
        <taxon>Discoba</taxon>
        <taxon>Euglenozoa</taxon>
        <taxon>Kinetoplastea</taxon>
        <taxon>Metakinetoplastina</taxon>
        <taxon>Trypanosomatida</taxon>
        <taxon>Trypanosomatidae</taxon>
        <taxon>Trypanosoma</taxon>
    </lineage>
</organism>
<evidence type="ECO:0000313" key="3">
    <source>
        <dbReference type="Proteomes" id="UP000284403"/>
    </source>
</evidence>
<dbReference type="Proteomes" id="UP000284403">
    <property type="component" value="Unassembled WGS sequence"/>
</dbReference>
<comment type="caution">
    <text evidence="2">The sequence shown here is derived from an EMBL/GenBank/DDBJ whole genome shotgun (WGS) entry which is preliminary data.</text>
</comment>
<dbReference type="GeneID" id="40320444"/>
<proteinExistence type="predicted"/>
<protein>
    <submittedName>
        <fullName evidence="2">Uncharacterized protein</fullName>
    </submittedName>
</protein>
<evidence type="ECO:0000256" key="1">
    <source>
        <dbReference type="SAM" id="MobiDB-lite"/>
    </source>
</evidence>
<reference evidence="2 3" key="1">
    <citation type="journal article" date="2018" name="BMC Genomics">
        <title>Genomic comparison of Trypanosoma conorhini and Trypanosoma rangeli to Trypanosoma cruzi strains of high and low virulence.</title>
        <authorList>
            <person name="Bradwell K.R."/>
            <person name="Koparde V.N."/>
            <person name="Matveyev A.V."/>
            <person name="Serrano M.G."/>
            <person name="Alves J.M."/>
            <person name="Parikh H."/>
            <person name="Huang B."/>
            <person name="Lee V."/>
            <person name="Espinosa-Alvarez O."/>
            <person name="Ortiz P.A."/>
            <person name="Costa-Martins A.G."/>
            <person name="Teixeira M.M."/>
            <person name="Buck G.A."/>
        </authorList>
    </citation>
    <scope>NUCLEOTIDE SEQUENCE [LARGE SCALE GENOMIC DNA]</scope>
    <source>
        <strain evidence="2 3">025E</strain>
    </source>
</reference>